<dbReference type="EMBL" id="CADCTQ010000384">
    <property type="protein sequence ID" value="CAA9291138.1"/>
    <property type="molecule type" value="Genomic_DNA"/>
</dbReference>
<sequence length="53" mass="5815">MTARGGAGNPLDELGKLPVRNQAKTTFIFAFLRYGWRLPPGPKCRAPGLLRGF</sequence>
<accession>A0A6J4JYY4</accession>
<name>A0A6J4JYY4_9SPHI</name>
<organism evidence="1">
    <name type="scientific">uncultured Cytophagales bacterium</name>
    <dbReference type="NCBI Taxonomy" id="158755"/>
    <lineage>
        <taxon>Bacteria</taxon>
        <taxon>Pseudomonadati</taxon>
        <taxon>Bacteroidota</taxon>
        <taxon>Sphingobacteriia</taxon>
        <taxon>Sphingobacteriales</taxon>
        <taxon>environmental samples</taxon>
    </lineage>
</organism>
<evidence type="ECO:0000313" key="1">
    <source>
        <dbReference type="EMBL" id="CAA9291138.1"/>
    </source>
</evidence>
<proteinExistence type="predicted"/>
<gene>
    <name evidence="1" type="ORF">AVDCRST_MAG56-4583</name>
</gene>
<protein>
    <submittedName>
        <fullName evidence="1">Uncharacterized protein</fullName>
    </submittedName>
</protein>
<dbReference type="AlphaFoldDB" id="A0A6J4JYY4"/>
<reference evidence="1" key="1">
    <citation type="submission" date="2020-02" db="EMBL/GenBank/DDBJ databases">
        <authorList>
            <person name="Meier V. D."/>
        </authorList>
    </citation>
    <scope>NUCLEOTIDE SEQUENCE</scope>
    <source>
        <strain evidence="1">AVDCRST_MAG56</strain>
    </source>
</reference>